<feature type="signal peptide" evidence="7">
    <location>
        <begin position="1"/>
        <end position="23"/>
    </location>
</feature>
<dbReference type="CDD" id="cd09916">
    <property type="entry name" value="CpxP_like"/>
    <property type="match status" value="1"/>
</dbReference>
<feature type="chain" id="PRO_5016247962" description="Zinc resistance-associated protein" evidence="7">
    <location>
        <begin position="24"/>
        <end position="168"/>
    </location>
</feature>
<feature type="compositionally biased region" description="Basic residues" evidence="6">
    <location>
        <begin position="33"/>
        <end position="56"/>
    </location>
</feature>
<reference evidence="8 9" key="1">
    <citation type="submission" date="2018-05" db="EMBL/GenBank/DDBJ databases">
        <title>Leucothrix arctica sp. nov., isolated from Arctic seawater.</title>
        <authorList>
            <person name="Choi A."/>
            <person name="Baek K."/>
        </authorList>
    </citation>
    <scope>NUCLEOTIDE SEQUENCE [LARGE SCALE GENOMIC DNA]</scope>
    <source>
        <strain evidence="8 9">JCM 18388</strain>
    </source>
</reference>
<feature type="compositionally biased region" description="Basic and acidic residues" evidence="6">
    <location>
        <begin position="147"/>
        <end position="159"/>
    </location>
</feature>
<dbReference type="Gene3D" id="1.20.120.1490">
    <property type="match status" value="1"/>
</dbReference>
<evidence type="ECO:0000256" key="2">
    <source>
        <dbReference type="ARBA" id="ARBA00008441"/>
    </source>
</evidence>
<keyword evidence="3 7" id="KW-0732">Signal</keyword>
<evidence type="ECO:0000256" key="4">
    <source>
        <dbReference type="ARBA" id="ARBA00022764"/>
    </source>
</evidence>
<evidence type="ECO:0000313" key="8">
    <source>
        <dbReference type="EMBL" id="PWQ99407.1"/>
    </source>
</evidence>
<keyword evidence="5" id="KW-0175">Coiled coil</keyword>
<gene>
    <name evidence="8" type="ORF">DKW60_05840</name>
</gene>
<feature type="region of interest" description="Disordered" evidence="6">
    <location>
        <begin position="147"/>
        <end position="168"/>
    </location>
</feature>
<organism evidence="8 9">
    <name type="scientific">Leucothrix pacifica</name>
    <dbReference type="NCBI Taxonomy" id="1247513"/>
    <lineage>
        <taxon>Bacteria</taxon>
        <taxon>Pseudomonadati</taxon>
        <taxon>Pseudomonadota</taxon>
        <taxon>Gammaproteobacteria</taxon>
        <taxon>Thiotrichales</taxon>
        <taxon>Thiotrichaceae</taxon>
        <taxon>Leucothrix</taxon>
    </lineage>
</organism>
<sequence>MKKALLVTLLASTLGLGATAVHAESESSDKRGHGYSKHKDGKHHGKRGGKRHGGAHKMQRIAKKLGLTEAQQAEIKTLREAQKEEHKALREEMKAFREKMKALDTSSADYDSQVAALADEKANFERKRFIQKSTARQAFMNVLTEEQRATLKTMKEERKNRRGKRHSK</sequence>
<comment type="caution">
    <text evidence="8">The sequence shown here is derived from an EMBL/GenBank/DDBJ whole genome shotgun (WGS) entry which is preliminary data.</text>
</comment>
<dbReference type="EMBL" id="QGKM01000011">
    <property type="protein sequence ID" value="PWQ99407.1"/>
    <property type="molecule type" value="Genomic_DNA"/>
</dbReference>
<dbReference type="AlphaFoldDB" id="A0A317CMG3"/>
<dbReference type="GO" id="GO:0051082">
    <property type="term" value="F:unfolded protein binding"/>
    <property type="evidence" value="ECO:0007669"/>
    <property type="project" value="TreeGrafter"/>
</dbReference>
<comment type="similarity">
    <text evidence="2">Belongs to the CpxP/Spy family.</text>
</comment>
<feature type="region of interest" description="Disordered" evidence="6">
    <location>
        <begin position="23"/>
        <end position="56"/>
    </location>
</feature>
<dbReference type="PANTHER" id="PTHR38102">
    <property type="entry name" value="PERIPLASMIC CHAPERONE SPY"/>
    <property type="match status" value="1"/>
</dbReference>
<proteinExistence type="inferred from homology"/>
<dbReference type="PANTHER" id="PTHR38102:SF1">
    <property type="entry name" value="PERIPLASMIC CHAPERONE SPY"/>
    <property type="match status" value="1"/>
</dbReference>
<dbReference type="InterPro" id="IPR012899">
    <property type="entry name" value="LTXXQ"/>
</dbReference>
<keyword evidence="9" id="KW-1185">Reference proteome</keyword>
<comment type="subcellular location">
    <subcellularLocation>
        <location evidence="1">Periplasm</location>
    </subcellularLocation>
</comment>
<dbReference type="RefSeq" id="WP_109836739.1">
    <property type="nucleotide sequence ID" value="NZ_QGKM01000011.1"/>
</dbReference>
<evidence type="ECO:0000256" key="1">
    <source>
        <dbReference type="ARBA" id="ARBA00004418"/>
    </source>
</evidence>
<dbReference type="PIRSF" id="PIRSF034445">
    <property type="entry name" value="CpxP_Spy"/>
    <property type="match status" value="1"/>
</dbReference>
<accession>A0A317CMG3</accession>
<dbReference type="Pfam" id="PF07813">
    <property type="entry name" value="LTXXQ"/>
    <property type="match status" value="1"/>
</dbReference>
<evidence type="ECO:0008006" key="10">
    <source>
        <dbReference type="Google" id="ProtNLM"/>
    </source>
</evidence>
<name>A0A317CMG3_9GAMM</name>
<evidence type="ECO:0000256" key="3">
    <source>
        <dbReference type="ARBA" id="ARBA00022729"/>
    </source>
</evidence>
<dbReference type="GO" id="GO:0030288">
    <property type="term" value="C:outer membrane-bounded periplasmic space"/>
    <property type="evidence" value="ECO:0007669"/>
    <property type="project" value="TreeGrafter"/>
</dbReference>
<evidence type="ECO:0000256" key="7">
    <source>
        <dbReference type="SAM" id="SignalP"/>
    </source>
</evidence>
<keyword evidence="4" id="KW-0574">Periplasm</keyword>
<dbReference type="Proteomes" id="UP000245539">
    <property type="component" value="Unassembled WGS sequence"/>
</dbReference>
<evidence type="ECO:0000256" key="6">
    <source>
        <dbReference type="SAM" id="MobiDB-lite"/>
    </source>
</evidence>
<protein>
    <recommendedName>
        <fullName evidence="10">Zinc resistance-associated protein</fullName>
    </recommendedName>
</protein>
<evidence type="ECO:0000256" key="5">
    <source>
        <dbReference type="SAM" id="Coils"/>
    </source>
</evidence>
<dbReference type="InterPro" id="IPR052211">
    <property type="entry name" value="Cpx_auxiliary_protein"/>
</dbReference>
<feature type="compositionally biased region" description="Basic and acidic residues" evidence="6">
    <location>
        <begin position="23"/>
        <end position="32"/>
    </location>
</feature>
<feature type="coiled-coil region" evidence="5">
    <location>
        <begin position="72"/>
        <end position="106"/>
    </location>
</feature>
<evidence type="ECO:0000313" key="9">
    <source>
        <dbReference type="Proteomes" id="UP000245539"/>
    </source>
</evidence>